<evidence type="ECO:0000313" key="1">
    <source>
        <dbReference type="EMBL" id="CCE86316.1"/>
    </source>
</evidence>
<dbReference type="HOGENOM" id="CLU_031204_0_0_1"/>
<keyword evidence="2" id="KW-1185">Reference proteome</keyword>
<dbReference type="OrthoDB" id="4020988at2759"/>
<reference evidence="1 2" key="1">
    <citation type="journal article" date="2012" name="G3 (Bethesda)">
        <title>Pichia sorbitophila, an interspecies yeast hybrid reveals early steps of genome resolution following polyploidization.</title>
        <authorList>
            <person name="Leh Louis V."/>
            <person name="Despons L."/>
            <person name="Friedrich A."/>
            <person name="Martin T."/>
            <person name="Durrens P."/>
            <person name="Casaregola S."/>
            <person name="Neuveglise C."/>
            <person name="Fairhead C."/>
            <person name="Marck C."/>
            <person name="Cruz J.A."/>
            <person name="Straub M.L."/>
            <person name="Kugler V."/>
            <person name="Sacerdot C."/>
            <person name="Uzunov Z."/>
            <person name="Thierry A."/>
            <person name="Weiss S."/>
            <person name="Bleykasten C."/>
            <person name="De Montigny J."/>
            <person name="Jacques N."/>
            <person name="Jung P."/>
            <person name="Lemaire M."/>
            <person name="Mallet S."/>
            <person name="Morel G."/>
            <person name="Richard G.F."/>
            <person name="Sarkar A."/>
            <person name="Savel G."/>
            <person name="Schacherer J."/>
            <person name="Seret M.L."/>
            <person name="Talla E."/>
            <person name="Samson G."/>
            <person name="Jubin C."/>
            <person name="Poulain J."/>
            <person name="Vacherie B."/>
            <person name="Barbe V."/>
            <person name="Pelletier E."/>
            <person name="Sherman D.J."/>
            <person name="Westhof E."/>
            <person name="Weissenbach J."/>
            <person name="Baret P.V."/>
            <person name="Wincker P."/>
            <person name="Gaillardin C."/>
            <person name="Dujon B."/>
            <person name="Souciet J.L."/>
        </authorList>
    </citation>
    <scope>NUCLEOTIDE SEQUENCE [LARGE SCALE GENOMIC DNA]</scope>
    <source>
        <strain evidence="2">ATCC MYA-4447 / BCRC 22081 / CBS 7064 / NBRC 10061 / NRRL Y-12695</strain>
    </source>
</reference>
<protein>
    <submittedName>
        <fullName evidence="1">Piso0_004799 protein</fullName>
    </submittedName>
</protein>
<dbReference type="EMBL" id="FO082046">
    <property type="protein sequence ID" value="CCE86316.1"/>
    <property type="molecule type" value="Genomic_DNA"/>
</dbReference>
<dbReference type="eggNOG" id="ENOG502SWSU">
    <property type="taxonomic scope" value="Eukaryota"/>
</dbReference>
<organism evidence="1 2">
    <name type="scientific">Pichia sorbitophila (strain ATCC MYA-4447 / BCRC 22081 / CBS 7064 / NBRC 10061 / NRRL Y-12695)</name>
    <name type="common">Hybrid yeast</name>
    <dbReference type="NCBI Taxonomy" id="559304"/>
    <lineage>
        <taxon>Eukaryota</taxon>
        <taxon>Fungi</taxon>
        <taxon>Dikarya</taxon>
        <taxon>Ascomycota</taxon>
        <taxon>Saccharomycotina</taxon>
        <taxon>Pichiomycetes</taxon>
        <taxon>Debaryomycetaceae</taxon>
        <taxon>Millerozyma</taxon>
    </lineage>
</organism>
<accession>G8Y0G3</accession>
<dbReference type="OMA" id="IESIEWI"/>
<dbReference type="AlphaFoldDB" id="G8Y0G3"/>
<dbReference type="Proteomes" id="UP000005222">
    <property type="component" value="Chromosome N"/>
</dbReference>
<sequence>MSLSSISECGKFIARATQGTPEVTIFNIEEDNPKEINKYDVTQVIKEHIIQEIPRKSLQDAWGGIVIQEIIWEKIVPGSRSTKLGVLIDNLSTIIILHVRREIEPIIIHQVITDGIETFEWIPPLLDDNWDSRDGAYQNSRQLVVYTKQYIQAKLYSLDCTVSLWTIDKPISKNVMVRPNSNNTVWSLASQLTLPLSQEIAAIVISFYNKGSTSVVLSQFKLPYPPIDTQPTLKWSADGKWISNFSSEDGIFGFTLQVYNILGVSRRSKKVPYEIPTGSPLISMRWMESGITGSSTRGAISFSYLEYLHDWLKVKSQQKYFLLVVGIPSYVNEPFETHILSLGTLKLIHRDVMPRSFKTFWQQTVKSNESGINYTRSFNKNAPLKEKCKVKHMITANNISSNYLLLQINNYIMLYEIKLDRHISAEKDGASFDFICLIEMTSSLNKVEFMGKDDDSLSLVIYAEDHIAVYSIMSNSFEVIYQDSNVSSILCKAFEDEDSVRFIIYSQGNSRPPLLTIKNYEFEESNASYLNNLEDDSNLSIMKKFEYNEDNSKVVSLMRDVQHNEWGRQQKRARRFKFNLGRPSLLSPQVEEITDTFNLQKRPKRQS</sequence>
<proteinExistence type="predicted"/>
<dbReference type="InParanoid" id="G8Y0G3"/>
<dbReference type="STRING" id="559304.G8Y0G3"/>
<evidence type="ECO:0000313" key="2">
    <source>
        <dbReference type="Proteomes" id="UP000005222"/>
    </source>
</evidence>
<gene>
    <name evidence="1" type="primary">Piso0_004799</name>
    <name evidence="1" type="ORF">GNLVRS01_PISO0N01399g</name>
</gene>
<name>G8Y0G3_PICSO</name>